<evidence type="ECO:0000313" key="2">
    <source>
        <dbReference type="EMBL" id="KOS17797.1"/>
    </source>
</evidence>
<dbReference type="Pfam" id="PF20222">
    <property type="entry name" value="DUF6581"/>
    <property type="match status" value="1"/>
</dbReference>
<proteinExistence type="predicted"/>
<keyword evidence="3" id="KW-1185">Reference proteome</keyword>
<evidence type="ECO:0000313" key="3">
    <source>
        <dbReference type="Proteomes" id="UP000053831"/>
    </source>
</evidence>
<dbReference type="STRING" id="150374.A0A0M8MVQ8"/>
<dbReference type="EMBL" id="LGSR01000022">
    <property type="protein sequence ID" value="KOS17797.1"/>
    <property type="molecule type" value="Genomic_DNA"/>
</dbReference>
<feature type="domain" description="Transcription factor tau subunit sfc3/Tfc3 C-terminal" evidence="1">
    <location>
        <begin position="1"/>
        <end position="82"/>
    </location>
</feature>
<evidence type="ECO:0000259" key="1">
    <source>
        <dbReference type="Pfam" id="PF20222"/>
    </source>
</evidence>
<name>A0A0M8MVQ8_ESCWE</name>
<protein>
    <recommendedName>
        <fullName evidence="1">Transcription factor tau subunit sfc3/Tfc3 C-terminal domain-containing protein</fullName>
    </recommendedName>
</protein>
<comment type="caution">
    <text evidence="2">The sequence shown here is derived from an EMBL/GenBank/DDBJ whole genome shotgun (WGS) entry which is preliminary data.</text>
</comment>
<dbReference type="InterPro" id="IPR046488">
    <property type="entry name" value="Sfc3/Tfc3_C"/>
</dbReference>
<accession>A0A0M8MVQ8</accession>
<organism evidence="2 3">
    <name type="scientific">Escovopsis weberi</name>
    <dbReference type="NCBI Taxonomy" id="150374"/>
    <lineage>
        <taxon>Eukaryota</taxon>
        <taxon>Fungi</taxon>
        <taxon>Dikarya</taxon>
        <taxon>Ascomycota</taxon>
        <taxon>Pezizomycotina</taxon>
        <taxon>Sordariomycetes</taxon>
        <taxon>Hypocreomycetidae</taxon>
        <taxon>Hypocreales</taxon>
        <taxon>Hypocreaceae</taxon>
        <taxon>Escovopsis</taxon>
    </lineage>
</organism>
<dbReference type="AlphaFoldDB" id="A0A0M8MVQ8"/>
<sequence>MDAAFRRKEEMEVPYTLSDGAMMALTNLNAAGRVSIVLIDVPNIPFGFEPGNYESRKFPKSYYHFCLKAVPTATYQHNEEIEVLRAVIET</sequence>
<gene>
    <name evidence="2" type="ORF">ESCO_002562</name>
</gene>
<dbReference type="OrthoDB" id="5403573at2759"/>
<reference evidence="2 3" key="1">
    <citation type="submission" date="2015-07" db="EMBL/GenBank/DDBJ databases">
        <title>The genome of the fungus Escovopsis weberi, a specialized disease agent of ant agriculture.</title>
        <authorList>
            <person name="de Man T.J."/>
            <person name="Stajich J.E."/>
            <person name="Kubicek C.P."/>
            <person name="Chenthamara K."/>
            <person name="Atanasova L."/>
            <person name="Druzhinina I.S."/>
            <person name="Birnbaum S."/>
            <person name="Barribeau S.M."/>
            <person name="Teiling C."/>
            <person name="Suen G."/>
            <person name="Currie C."/>
            <person name="Gerardo N.M."/>
        </authorList>
    </citation>
    <scope>NUCLEOTIDE SEQUENCE [LARGE SCALE GENOMIC DNA]</scope>
</reference>
<dbReference type="Proteomes" id="UP000053831">
    <property type="component" value="Unassembled WGS sequence"/>
</dbReference>